<dbReference type="Gene3D" id="3.40.630.30">
    <property type="match status" value="1"/>
</dbReference>
<dbReference type="GO" id="GO:0008080">
    <property type="term" value="F:N-acetyltransferase activity"/>
    <property type="evidence" value="ECO:0007669"/>
    <property type="project" value="InterPro"/>
</dbReference>
<dbReference type="Pfam" id="PF00583">
    <property type="entry name" value="Acetyltransf_1"/>
    <property type="match status" value="1"/>
</dbReference>
<evidence type="ECO:0000313" key="5">
    <source>
        <dbReference type="Proteomes" id="UP000520198"/>
    </source>
</evidence>
<keyword evidence="1" id="KW-0808">Transferase</keyword>
<dbReference type="GO" id="GO:0003700">
    <property type="term" value="F:DNA-binding transcription factor activity"/>
    <property type="evidence" value="ECO:0007669"/>
    <property type="project" value="InterPro"/>
</dbReference>
<comment type="caution">
    <text evidence="4">The sequence shown here is derived from an EMBL/GenBank/DDBJ whole genome shotgun (WGS) entry which is preliminary data.</text>
</comment>
<dbReference type="InterPro" id="IPR016181">
    <property type="entry name" value="Acyl_CoA_acyltransferase"/>
</dbReference>
<proteinExistence type="predicted"/>
<dbReference type="PROSITE" id="PS50995">
    <property type="entry name" value="HTH_MARR_2"/>
    <property type="match status" value="1"/>
</dbReference>
<dbReference type="AlphaFoldDB" id="A0A7Y6Q4V6"/>
<dbReference type="PROSITE" id="PS51186">
    <property type="entry name" value="GNAT"/>
    <property type="match status" value="1"/>
</dbReference>
<evidence type="ECO:0000256" key="1">
    <source>
        <dbReference type="ARBA" id="ARBA00022679"/>
    </source>
</evidence>
<gene>
    <name evidence="4" type="ORF">HT585_09460</name>
</gene>
<dbReference type="InterPro" id="IPR000182">
    <property type="entry name" value="GNAT_dom"/>
</dbReference>
<feature type="domain" description="N-acetyltransferase" evidence="3">
    <location>
        <begin position="151"/>
        <end position="309"/>
    </location>
</feature>
<dbReference type="InterPro" id="IPR036390">
    <property type="entry name" value="WH_DNA-bd_sf"/>
</dbReference>
<evidence type="ECO:0000259" key="3">
    <source>
        <dbReference type="PROSITE" id="PS51186"/>
    </source>
</evidence>
<feature type="domain" description="HTH marR-type" evidence="2">
    <location>
        <begin position="1"/>
        <end position="141"/>
    </location>
</feature>
<evidence type="ECO:0000259" key="2">
    <source>
        <dbReference type="PROSITE" id="PS50995"/>
    </source>
</evidence>
<dbReference type="PANTHER" id="PTHR13947:SF37">
    <property type="entry name" value="LD18367P"/>
    <property type="match status" value="1"/>
</dbReference>
<dbReference type="InterPro" id="IPR050769">
    <property type="entry name" value="NAT_camello-type"/>
</dbReference>
<dbReference type="CDD" id="cd04301">
    <property type="entry name" value="NAT_SF"/>
    <property type="match status" value="1"/>
</dbReference>
<name>A0A7Y6Q4V6_9HYPH</name>
<keyword evidence="5" id="KW-1185">Reference proteome</keyword>
<dbReference type="SUPFAM" id="SSF46785">
    <property type="entry name" value="Winged helix' DNA-binding domain"/>
    <property type="match status" value="1"/>
</dbReference>
<dbReference type="Proteomes" id="UP000520198">
    <property type="component" value="Unassembled WGS sequence"/>
</dbReference>
<dbReference type="Pfam" id="PF12802">
    <property type="entry name" value="MarR_2"/>
    <property type="match status" value="1"/>
</dbReference>
<dbReference type="RefSeq" id="WP_176352662.1">
    <property type="nucleotide sequence ID" value="NZ_JABWDU010000002.1"/>
</dbReference>
<organism evidence="4 5">
    <name type="scientific">Ensifer oleiphilus</name>
    <dbReference type="NCBI Taxonomy" id="2742698"/>
    <lineage>
        <taxon>Bacteria</taxon>
        <taxon>Pseudomonadati</taxon>
        <taxon>Pseudomonadota</taxon>
        <taxon>Alphaproteobacteria</taxon>
        <taxon>Hyphomicrobiales</taxon>
        <taxon>Rhizobiaceae</taxon>
        <taxon>Sinorhizobium/Ensifer group</taxon>
        <taxon>Ensifer</taxon>
    </lineage>
</organism>
<protein>
    <submittedName>
        <fullName evidence="4">MarR family transcriptional regulator</fullName>
    </submittedName>
</protein>
<accession>A0A7Y6Q4V6</accession>
<reference evidence="4 5" key="1">
    <citation type="submission" date="2020-06" db="EMBL/GenBank/DDBJ databases">
        <authorList>
            <person name="Grouzdev D.S."/>
        </authorList>
    </citation>
    <scope>NUCLEOTIDE SEQUENCE [LARGE SCALE GENOMIC DNA]</scope>
    <source>
        <strain evidence="4 5">HO-A22</strain>
    </source>
</reference>
<dbReference type="EMBL" id="JABWDU010000002">
    <property type="protein sequence ID" value="NVD39080.1"/>
    <property type="molecule type" value="Genomic_DNA"/>
</dbReference>
<dbReference type="InterPro" id="IPR036388">
    <property type="entry name" value="WH-like_DNA-bd_sf"/>
</dbReference>
<evidence type="ECO:0000313" key="4">
    <source>
        <dbReference type="EMBL" id="NVD39080.1"/>
    </source>
</evidence>
<dbReference type="Gene3D" id="1.10.10.10">
    <property type="entry name" value="Winged helix-like DNA-binding domain superfamily/Winged helix DNA-binding domain"/>
    <property type="match status" value="1"/>
</dbReference>
<dbReference type="InterPro" id="IPR000835">
    <property type="entry name" value="HTH_MarR-typ"/>
</dbReference>
<dbReference type="PANTHER" id="PTHR13947">
    <property type="entry name" value="GNAT FAMILY N-ACETYLTRANSFERASE"/>
    <property type="match status" value="1"/>
</dbReference>
<sequence>MTLTNDHPDVAALRAFNRLYTNRLGLLNAHLDQSPFTLTEARILYELAHRDEPTAADLMRTLQVDRAQLSRTLKRFADRGLVEKSERPEGGRRQPISLTPVGRTTFAALEQNTCTAIGALLDTLAPTERRRLIAATGIVSEVLGEKAGGALRLRDLRPGDLGWIIHRQTVLYVQEYGWNQEYEALAAGILADFVKSYDPAREAAWIAEIDGRIVGSIFLVASDKPGVAKLRLLYVEPDTRGRGVGAALVSACIERARAVGYDTLVLWTNSVLTSARRIYERAGFTLVEEAPHHSFGKDLVGQTWSLDLGPRRHSTVDAGLSSGES</sequence>
<dbReference type="SUPFAM" id="SSF55729">
    <property type="entry name" value="Acyl-CoA N-acyltransferases (Nat)"/>
    <property type="match status" value="1"/>
</dbReference>
<dbReference type="SMART" id="SM00347">
    <property type="entry name" value="HTH_MARR"/>
    <property type="match status" value="1"/>
</dbReference>